<evidence type="ECO:0000259" key="4">
    <source>
        <dbReference type="Pfam" id="PF25876"/>
    </source>
</evidence>
<feature type="domain" description="Multidrug resistance protein MdtA-like C-terminal permuted SH3" evidence="7">
    <location>
        <begin position="291"/>
        <end position="350"/>
    </location>
</feature>
<feature type="domain" description="Multidrug resistance protein MdtA-like alpha-helical hairpin" evidence="4">
    <location>
        <begin position="97"/>
        <end position="165"/>
    </location>
</feature>
<dbReference type="InterPro" id="IPR006143">
    <property type="entry name" value="RND_pump_MFP"/>
</dbReference>
<evidence type="ECO:0000256" key="3">
    <source>
        <dbReference type="ARBA" id="ARBA00022448"/>
    </source>
</evidence>
<comment type="subcellular location">
    <subcellularLocation>
        <location evidence="1">Cell envelope</location>
    </subcellularLocation>
</comment>
<dbReference type="InterPro" id="IPR058792">
    <property type="entry name" value="Beta-barrel_RND_2"/>
</dbReference>
<dbReference type="PANTHER" id="PTHR30469:SF20">
    <property type="entry name" value="EFFLUX RND TRANSPORTER PERIPLASMIC ADAPTOR SUBUNIT"/>
    <property type="match status" value="1"/>
</dbReference>
<dbReference type="EMBL" id="AP026709">
    <property type="protein sequence ID" value="BDQ36964.1"/>
    <property type="molecule type" value="Genomic_DNA"/>
</dbReference>
<keyword evidence="9" id="KW-1185">Reference proteome</keyword>
<protein>
    <submittedName>
        <fullName evidence="8">Hemolysin D</fullName>
    </submittedName>
</protein>
<dbReference type="SUPFAM" id="SSF111369">
    <property type="entry name" value="HlyD-like secretion proteins"/>
    <property type="match status" value="1"/>
</dbReference>
<sequence>MRKVIVFCLLLTVALAGCKEEIKRVESIRPVRVFTVESATAQESRTFPGKVKATREASLAFRVAGQIIKLNVKEGDPVKQGQLIAMLDQRDFQAAVADLQARLVGAKSVLNEAKLNIDRNRKLLDDKIIAQSAFDAAQSKYETSRSEVLSLEQSLRRARLNLQYTRLEAPFSGIIAEKIPSNHEYVQAKEVIVQLADTSALDVVIDIPENIWIKAFKTGDANLQGFKARFESYPDKLFPVRIKEYQTNANPQTQTYEVTLTMNNAQGLGIHPGMTVEIVGSVPEEISAASVTIPFSSVVGEVEGDKYVWVLDSNSSVEKRKIEVEKIIQDMFRVTGDIQPGDLLIVAGVNYLREGQKVKVLNGRIGGRE</sequence>
<evidence type="ECO:0000259" key="5">
    <source>
        <dbReference type="Pfam" id="PF25917"/>
    </source>
</evidence>
<evidence type="ECO:0000259" key="7">
    <source>
        <dbReference type="Pfam" id="PF25967"/>
    </source>
</evidence>
<gene>
    <name evidence="8" type="ORF">SYK_13240</name>
</gene>
<dbReference type="Gene3D" id="1.10.287.470">
    <property type="entry name" value="Helix hairpin bin"/>
    <property type="match status" value="1"/>
</dbReference>
<organism evidence="8 9">
    <name type="scientific">Pseudodesulfovibrio nedwellii</name>
    <dbReference type="NCBI Taxonomy" id="2973072"/>
    <lineage>
        <taxon>Bacteria</taxon>
        <taxon>Pseudomonadati</taxon>
        <taxon>Thermodesulfobacteriota</taxon>
        <taxon>Desulfovibrionia</taxon>
        <taxon>Desulfovibrionales</taxon>
        <taxon>Desulfovibrionaceae</taxon>
    </lineage>
</organism>
<dbReference type="Proteomes" id="UP001317742">
    <property type="component" value="Chromosome"/>
</dbReference>
<dbReference type="Pfam" id="PF25876">
    <property type="entry name" value="HH_MFP_RND"/>
    <property type="match status" value="1"/>
</dbReference>
<keyword evidence="3" id="KW-0813">Transport</keyword>
<dbReference type="PANTHER" id="PTHR30469">
    <property type="entry name" value="MULTIDRUG RESISTANCE PROTEIN MDTA"/>
    <property type="match status" value="1"/>
</dbReference>
<dbReference type="Pfam" id="PF25954">
    <property type="entry name" value="Beta-barrel_RND_2"/>
    <property type="match status" value="1"/>
</dbReference>
<feature type="domain" description="CusB-like beta-barrel" evidence="6">
    <location>
        <begin position="224"/>
        <end position="278"/>
    </location>
</feature>
<feature type="domain" description="Multidrug resistance protein MdtA-like barrel-sandwich hybrid" evidence="5">
    <location>
        <begin position="56"/>
        <end position="187"/>
    </location>
</feature>
<evidence type="ECO:0000256" key="1">
    <source>
        <dbReference type="ARBA" id="ARBA00004196"/>
    </source>
</evidence>
<comment type="similarity">
    <text evidence="2">Belongs to the membrane fusion protein (MFP) (TC 8.A.1) family.</text>
</comment>
<accession>A0ABN6S156</accession>
<dbReference type="PROSITE" id="PS51257">
    <property type="entry name" value="PROKAR_LIPOPROTEIN"/>
    <property type="match status" value="1"/>
</dbReference>
<dbReference type="NCBIfam" id="TIGR01730">
    <property type="entry name" value="RND_mfp"/>
    <property type="match status" value="1"/>
</dbReference>
<dbReference type="Pfam" id="PF25917">
    <property type="entry name" value="BSH_RND"/>
    <property type="match status" value="1"/>
</dbReference>
<dbReference type="RefSeq" id="WP_281762833.1">
    <property type="nucleotide sequence ID" value="NZ_AP026709.1"/>
</dbReference>
<evidence type="ECO:0000256" key="2">
    <source>
        <dbReference type="ARBA" id="ARBA00009477"/>
    </source>
</evidence>
<dbReference type="InterPro" id="IPR058624">
    <property type="entry name" value="MdtA-like_HH"/>
</dbReference>
<reference evidence="8 9" key="1">
    <citation type="submission" date="2022-08" db="EMBL/GenBank/DDBJ databases">
        <title>Genome Sequence of the sulphate-reducing bacterium, Pseudodesulfovibrio sp. SYK.</title>
        <authorList>
            <person name="Kondo R."/>
            <person name="Kataoka T."/>
        </authorList>
    </citation>
    <scope>NUCLEOTIDE SEQUENCE [LARGE SCALE GENOMIC DNA]</scope>
    <source>
        <strain evidence="8 9">SYK</strain>
    </source>
</reference>
<proteinExistence type="inferred from homology"/>
<evidence type="ECO:0000313" key="8">
    <source>
        <dbReference type="EMBL" id="BDQ36964.1"/>
    </source>
</evidence>
<evidence type="ECO:0000313" key="9">
    <source>
        <dbReference type="Proteomes" id="UP001317742"/>
    </source>
</evidence>
<name>A0ABN6S156_9BACT</name>
<dbReference type="Gene3D" id="2.40.420.20">
    <property type="match status" value="1"/>
</dbReference>
<dbReference type="InterPro" id="IPR058625">
    <property type="entry name" value="MdtA-like_BSH"/>
</dbReference>
<dbReference type="InterPro" id="IPR058627">
    <property type="entry name" value="MdtA-like_C"/>
</dbReference>
<dbReference type="Gene3D" id="2.40.30.170">
    <property type="match status" value="1"/>
</dbReference>
<dbReference type="Pfam" id="PF25967">
    <property type="entry name" value="RND-MFP_C"/>
    <property type="match status" value="1"/>
</dbReference>
<dbReference type="Gene3D" id="2.40.50.100">
    <property type="match status" value="1"/>
</dbReference>
<evidence type="ECO:0000259" key="6">
    <source>
        <dbReference type="Pfam" id="PF25954"/>
    </source>
</evidence>